<organism evidence="2 3">
    <name type="scientific">Gigaspora rosea</name>
    <dbReference type="NCBI Taxonomy" id="44941"/>
    <lineage>
        <taxon>Eukaryota</taxon>
        <taxon>Fungi</taxon>
        <taxon>Fungi incertae sedis</taxon>
        <taxon>Mucoromycota</taxon>
        <taxon>Glomeromycotina</taxon>
        <taxon>Glomeromycetes</taxon>
        <taxon>Diversisporales</taxon>
        <taxon>Gigasporaceae</taxon>
        <taxon>Gigaspora</taxon>
    </lineage>
</organism>
<keyword evidence="1" id="KW-1133">Transmembrane helix</keyword>
<keyword evidence="1" id="KW-0812">Transmembrane</keyword>
<keyword evidence="3" id="KW-1185">Reference proteome</keyword>
<dbReference type="EMBL" id="QKWP01000392">
    <property type="protein sequence ID" value="RIB20908.1"/>
    <property type="molecule type" value="Genomic_DNA"/>
</dbReference>
<dbReference type="AlphaFoldDB" id="A0A397VGI7"/>
<feature type="transmembrane region" description="Helical" evidence="1">
    <location>
        <begin position="12"/>
        <end position="30"/>
    </location>
</feature>
<evidence type="ECO:0000313" key="2">
    <source>
        <dbReference type="EMBL" id="RIB20908.1"/>
    </source>
</evidence>
<protein>
    <submittedName>
        <fullName evidence="2">Uncharacterized protein</fullName>
    </submittedName>
</protein>
<gene>
    <name evidence="2" type="ORF">C2G38_2079631</name>
</gene>
<dbReference type="Proteomes" id="UP000266673">
    <property type="component" value="Unassembled WGS sequence"/>
</dbReference>
<reference evidence="2 3" key="1">
    <citation type="submission" date="2018-06" db="EMBL/GenBank/DDBJ databases">
        <title>Comparative genomics reveals the genomic features of Rhizophagus irregularis, R. cerebriforme, R. diaphanum and Gigaspora rosea, and their symbiotic lifestyle signature.</title>
        <authorList>
            <person name="Morin E."/>
            <person name="San Clemente H."/>
            <person name="Chen E.C.H."/>
            <person name="De La Providencia I."/>
            <person name="Hainaut M."/>
            <person name="Kuo A."/>
            <person name="Kohler A."/>
            <person name="Murat C."/>
            <person name="Tang N."/>
            <person name="Roy S."/>
            <person name="Loubradou J."/>
            <person name="Henrissat B."/>
            <person name="Grigoriev I.V."/>
            <person name="Corradi N."/>
            <person name="Roux C."/>
            <person name="Martin F.M."/>
        </authorList>
    </citation>
    <scope>NUCLEOTIDE SEQUENCE [LARGE SCALE GENOMIC DNA]</scope>
    <source>
        <strain evidence="2 3">DAOM 194757</strain>
    </source>
</reference>
<evidence type="ECO:0000313" key="3">
    <source>
        <dbReference type="Proteomes" id="UP000266673"/>
    </source>
</evidence>
<comment type="caution">
    <text evidence="2">The sequence shown here is derived from an EMBL/GenBank/DDBJ whole genome shotgun (WGS) entry which is preliminary data.</text>
</comment>
<evidence type="ECO:0000256" key="1">
    <source>
        <dbReference type="SAM" id="Phobius"/>
    </source>
</evidence>
<sequence length="66" mass="8196">MRTYIRTYVRMYVRTYVHTCVAYYIIIMSSNRAEYSFLRYHSSFKILHKSTFRYIRQFLKVSNLHA</sequence>
<proteinExistence type="predicted"/>
<accession>A0A397VGI7</accession>
<keyword evidence="1" id="KW-0472">Membrane</keyword>
<name>A0A397VGI7_9GLOM</name>